<comment type="caution">
    <text evidence="1">The sequence shown here is derived from an EMBL/GenBank/DDBJ whole genome shotgun (WGS) entry which is preliminary data.</text>
</comment>
<proteinExistence type="predicted"/>
<dbReference type="EMBL" id="BARS01023370">
    <property type="protein sequence ID" value="GAG10740.1"/>
    <property type="molecule type" value="Genomic_DNA"/>
</dbReference>
<feature type="non-terminal residue" evidence="1">
    <location>
        <position position="1"/>
    </location>
</feature>
<accession>X0UY72</accession>
<dbReference type="AlphaFoldDB" id="X0UY72"/>
<evidence type="ECO:0000313" key="1">
    <source>
        <dbReference type="EMBL" id="GAG10740.1"/>
    </source>
</evidence>
<name>X0UY72_9ZZZZ</name>
<gene>
    <name evidence="1" type="ORF">S01H1_37210</name>
</gene>
<organism evidence="1">
    <name type="scientific">marine sediment metagenome</name>
    <dbReference type="NCBI Taxonomy" id="412755"/>
    <lineage>
        <taxon>unclassified sequences</taxon>
        <taxon>metagenomes</taxon>
        <taxon>ecological metagenomes</taxon>
    </lineage>
</organism>
<sequence>RVMICEYQFTKTEGILKVLGSSHARLGSADAISTSAQEQEDPYCNRPCLIRRHISLVSPITDFHNYLEHEII</sequence>
<protein>
    <submittedName>
        <fullName evidence="1">Uncharacterized protein</fullName>
    </submittedName>
</protein>
<reference evidence="1" key="1">
    <citation type="journal article" date="2014" name="Front. Microbiol.">
        <title>High frequency of phylogenetically diverse reductive dehalogenase-homologous genes in deep subseafloor sedimentary metagenomes.</title>
        <authorList>
            <person name="Kawai M."/>
            <person name="Futagami T."/>
            <person name="Toyoda A."/>
            <person name="Takaki Y."/>
            <person name="Nishi S."/>
            <person name="Hori S."/>
            <person name="Arai W."/>
            <person name="Tsubouchi T."/>
            <person name="Morono Y."/>
            <person name="Uchiyama I."/>
            <person name="Ito T."/>
            <person name="Fujiyama A."/>
            <person name="Inagaki F."/>
            <person name="Takami H."/>
        </authorList>
    </citation>
    <scope>NUCLEOTIDE SEQUENCE</scope>
    <source>
        <strain evidence="1">Expedition CK06-06</strain>
    </source>
</reference>